<dbReference type="InterPro" id="IPR013096">
    <property type="entry name" value="Cupin_2"/>
</dbReference>
<dbReference type="Proteomes" id="UP000243680">
    <property type="component" value="Chromosome 1"/>
</dbReference>
<feature type="domain" description="Cupin type-2" evidence="1">
    <location>
        <begin position="17"/>
        <end position="81"/>
    </location>
</feature>
<dbReference type="InterPro" id="IPR014710">
    <property type="entry name" value="RmlC-like_jellyroll"/>
</dbReference>
<dbReference type="Gene3D" id="2.60.120.10">
    <property type="entry name" value="Jelly Rolls"/>
    <property type="match status" value="1"/>
</dbReference>
<protein>
    <recommendedName>
        <fullName evidence="1">Cupin type-2 domain-containing protein</fullName>
    </recommendedName>
</protein>
<dbReference type="EMBL" id="CP013420">
    <property type="protein sequence ID" value="AOJ74631.1"/>
    <property type="molecule type" value="Genomic_DNA"/>
</dbReference>
<dbReference type="Pfam" id="PF07883">
    <property type="entry name" value="Cupin_2"/>
    <property type="match status" value="1"/>
</dbReference>
<dbReference type="InterPro" id="IPR011051">
    <property type="entry name" value="RmlC_Cupin_sf"/>
</dbReference>
<sequence length="95" mass="10498">MTIKHHFSAGGVYAREQTLHAGEEVQKHVHDYDHLSYLAHGTAMLDVDGELSVLHGPCMLEVKAGRVHRITALTNLTWLCIHAESVADPETLMKG</sequence>
<evidence type="ECO:0000313" key="3">
    <source>
        <dbReference type="Proteomes" id="UP000243680"/>
    </source>
</evidence>
<dbReference type="SUPFAM" id="SSF51182">
    <property type="entry name" value="RmlC-like cupins"/>
    <property type="match status" value="1"/>
</dbReference>
<dbReference type="RefSeq" id="WP_059459755.1">
    <property type="nucleotide sequence ID" value="NZ_CP013420.1"/>
</dbReference>
<organism evidence="2 3">
    <name type="scientific">Burkholderia ubonensis</name>
    <dbReference type="NCBI Taxonomy" id="101571"/>
    <lineage>
        <taxon>Bacteria</taxon>
        <taxon>Pseudomonadati</taxon>
        <taxon>Pseudomonadota</taxon>
        <taxon>Betaproteobacteria</taxon>
        <taxon>Burkholderiales</taxon>
        <taxon>Burkholderiaceae</taxon>
        <taxon>Burkholderia</taxon>
        <taxon>Burkholderia cepacia complex</taxon>
    </lineage>
</organism>
<evidence type="ECO:0000259" key="1">
    <source>
        <dbReference type="Pfam" id="PF07883"/>
    </source>
</evidence>
<evidence type="ECO:0000313" key="2">
    <source>
        <dbReference type="EMBL" id="AOJ74631.1"/>
    </source>
</evidence>
<dbReference type="AlphaFoldDB" id="A0A1B4LBS1"/>
<name>A0A1B4LBS1_9BURK</name>
<proteinExistence type="predicted"/>
<accession>A0A1B4LBS1</accession>
<reference evidence="2 3" key="1">
    <citation type="submission" date="2015-12" db="EMBL/GenBank/DDBJ databases">
        <title>Diversity of Burkholderia near neighbor genomes.</title>
        <authorList>
            <person name="Sahl J."/>
            <person name="Wagner D."/>
            <person name="Keim P."/>
        </authorList>
    </citation>
    <scope>NUCLEOTIDE SEQUENCE [LARGE SCALE GENOMIC DNA]</scope>
    <source>
        <strain evidence="2 3">MSMB0783</strain>
    </source>
</reference>
<gene>
    <name evidence="2" type="ORF">WJ35_05810</name>
</gene>